<dbReference type="EC" id="7.4.2.9" evidence="8"/>
<name>A0A0N0GE92_PSESX</name>
<evidence type="ECO:0000256" key="7">
    <source>
        <dbReference type="ARBA" id="ARBA00023136"/>
    </source>
</evidence>
<keyword evidence="4" id="KW-1003">Cell membrane</keyword>
<keyword evidence="7" id="KW-0472">Membrane</keyword>
<comment type="similarity">
    <text evidence="2">Belongs to the ABC transporter superfamily.</text>
</comment>
<dbReference type="RefSeq" id="WP_054086938.1">
    <property type="nucleotide sequence ID" value="NZ_LGLN01000067.1"/>
</dbReference>
<evidence type="ECO:0000256" key="3">
    <source>
        <dbReference type="ARBA" id="ARBA00022448"/>
    </source>
</evidence>
<dbReference type="PATRIC" id="fig|81035.3.peg.252"/>
<dbReference type="Pfam" id="PF00005">
    <property type="entry name" value="ABC_tran"/>
    <property type="match status" value="2"/>
</dbReference>
<dbReference type="GO" id="GO:0016887">
    <property type="term" value="F:ATP hydrolysis activity"/>
    <property type="evidence" value="ECO:0007669"/>
    <property type="project" value="InterPro"/>
</dbReference>
<reference evidence="14 15" key="1">
    <citation type="submission" date="2015-07" db="EMBL/GenBank/DDBJ databases">
        <authorList>
            <person name="Noorani M."/>
        </authorList>
    </citation>
    <scope>NUCLEOTIDE SEQUENCE [LARGE SCALE GENOMIC DNA]</scope>
    <source>
        <strain evidence="14 15">0788_9</strain>
    </source>
</reference>
<dbReference type="GO" id="GO:0005886">
    <property type="term" value="C:plasma membrane"/>
    <property type="evidence" value="ECO:0007669"/>
    <property type="project" value="UniProtKB-SubCell"/>
</dbReference>
<comment type="caution">
    <text evidence="14">The sequence shown here is derived from an EMBL/GenBank/DDBJ whole genome shotgun (WGS) entry which is preliminary data.</text>
</comment>
<dbReference type="GO" id="GO:0005524">
    <property type="term" value="F:ATP binding"/>
    <property type="evidence" value="ECO:0007669"/>
    <property type="project" value="UniProtKB-KW"/>
</dbReference>
<dbReference type="Proteomes" id="UP000037891">
    <property type="component" value="Unassembled WGS sequence"/>
</dbReference>
<dbReference type="InterPro" id="IPR013563">
    <property type="entry name" value="Oligopep_ABC_C"/>
</dbReference>
<dbReference type="PROSITE" id="PS50893">
    <property type="entry name" value="ABC_TRANSPORTER_2"/>
    <property type="match status" value="2"/>
</dbReference>
<reference evidence="14 15" key="2">
    <citation type="submission" date="2015-10" db="EMBL/GenBank/DDBJ databases">
        <title>Comparative genomics and high-throughput reverse genetic screens identify a new phytobacterial MAMP and an Arabidopsis receptor required for immune elicitation.</title>
        <authorList>
            <person name="Mott G.A."/>
            <person name="Thakur S."/>
            <person name="Wang P.W."/>
            <person name="Desveaux D."/>
            <person name="Guttman D.S."/>
        </authorList>
    </citation>
    <scope>NUCLEOTIDE SEQUENCE [LARGE SCALE GENOMIC DNA]</scope>
    <source>
        <strain evidence="14 15">0788_9</strain>
    </source>
</reference>
<dbReference type="InterPro" id="IPR017871">
    <property type="entry name" value="ABC_transporter-like_CS"/>
</dbReference>
<evidence type="ECO:0000313" key="14">
    <source>
        <dbReference type="EMBL" id="KPC27712.1"/>
    </source>
</evidence>
<proteinExistence type="inferred from homology"/>
<dbReference type="AlphaFoldDB" id="A0A0N0GE92"/>
<dbReference type="EMBL" id="LGLN01000067">
    <property type="protein sequence ID" value="KPC27712.1"/>
    <property type="molecule type" value="Genomic_DNA"/>
</dbReference>
<dbReference type="SUPFAM" id="SSF52540">
    <property type="entry name" value="P-loop containing nucleoside triphosphate hydrolases"/>
    <property type="match status" value="2"/>
</dbReference>
<evidence type="ECO:0000256" key="8">
    <source>
        <dbReference type="ARBA" id="ARBA00038852"/>
    </source>
</evidence>
<evidence type="ECO:0000313" key="15">
    <source>
        <dbReference type="Proteomes" id="UP000037891"/>
    </source>
</evidence>
<protein>
    <recommendedName>
        <fullName evidence="8">ABC-type dipeptide transporter</fullName>
        <ecNumber evidence="8">7.4.2.9</ecNumber>
    </recommendedName>
</protein>
<evidence type="ECO:0000259" key="13">
    <source>
        <dbReference type="PROSITE" id="PS50893"/>
    </source>
</evidence>
<dbReference type="InterPro" id="IPR003439">
    <property type="entry name" value="ABC_transporter-like_ATP-bd"/>
</dbReference>
<comment type="subcellular location">
    <subcellularLocation>
        <location evidence="1">Cell inner membrane</location>
        <topology evidence="1">Peripheral membrane protein</topology>
    </subcellularLocation>
</comment>
<dbReference type="InterPro" id="IPR003593">
    <property type="entry name" value="AAA+_ATPase"/>
</dbReference>
<evidence type="ECO:0000256" key="12">
    <source>
        <dbReference type="SAM" id="MobiDB-lite"/>
    </source>
</evidence>
<feature type="domain" description="ABC transporter" evidence="13">
    <location>
        <begin position="283"/>
        <end position="525"/>
    </location>
</feature>
<feature type="domain" description="ABC transporter" evidence="13">
    <location>
        <begin position="11"/>
        <end position="262"/>
    </location>
</feature>
<comment type="function">
    <text evidence="10">Part of the ABC transporter DppABCDF involved in the uptake of various di/tripeptides. Is also involved in the uptake of phaseolotoxin, a toxic tripeptide inhibiting the enzyme ornithine carbamoyltransferase. Responsible for energy coupling to the transport system.</text>
</comment>
<evidence type="ECO:0000256" key="11">
    <source>
        <dbReference type="ARBA" id="ARBA00065473"/>
    </source>
</evidence>
<comment type="catalytic activity">
    <reaction evidence="9">
        <text>a dipeptide(out) + ATP + H2O = a dipeptide(in) + ADP + phosphate + H(+)</text>
        <dbReference type="Rhea" id="RHEA:23120"/>
        <dbReference type="ChEBI" id="CHEBI:15377"/>
        <dbReference type="ChEBI" id="CHEBI:15378"/>
        <dbReference type="ChEBI" id="CHEBI:30616"/>
        <dbReference type="ChEBI" id="CHEBI:43474"/>
        <dbReference type="ChEBI" id="CHEBI:90799"/>
        <dbReference type="ChEBI" id="CHEBI:456216"/>
        <dbReference type="EC" id="7.4.2.9"/>
    </reaction>
</comment>
<keyword evidence="6" id="KW-0067">ATP-binding</keyword>
<dbReference type="GO" id="GO:0055085">
    <property type="term" value="P:transmembrane transport"/>
    <property type="evidence" value="ECO:0007669"/>
    <property type="project" value="UniProtKB-ARBA"/>
</dbReference>
<dbReference type="PROSITE" id="PS00211">
    <property type="entry name" value="ABC_TRANSPORTER_1"/>
    <property type="match status" value="2"/>
</dbReference>
<keyword evidence="5" id="KW-0547">Nucleotide-binding</keyword>
<evidence type="ECO:0000256" key="4">
    <source>
        <dbReference type="ARBA" id="ARBA00022475"/>
    </source>
</evidence>
<dbReference type="SMART" id="SM00382">
    <property type="entry name" value="AAA"/>
    <property type="match status" value="2"/>
</dbReference>
<evidence type="ECO:0000256" key="10">
    <source>
        <dbReference type="ARBA" id="ARBA00058018"/>
    </source>
</evidence>
<comment type="subunit">
    <text evidence="11">The complex is composed of two ATP-binding proteins (DppD and DppF), two transmembrane proteins (DppB and DppC) and a solute-binding protein (DppA1-A5). Five orthologous SBPs (DppA1-A5) are present in P.aeruginosa, which increases the substrate specificity of the DppBCDF transporter.</text>
</comment>
<dbReference type="NCBIfam" id="NF007739">
    <property type="entry name" value="PRK10419.1"/>
    <property type="match status" value="2"/>
</dbReference>
<organism evidence="14 15">
    <name type="scientific">Pseudomonas syringae pv. cilantro</name>
    <dbReference type="NCBI Taxonomy" id="81035"/>
    <lineage>
        <taxon>Bacteria</taxon>
        <taxon>Pseudomonadati</taxon>
        <taxon>Pseudomonadota</taxon>
        <taxon>Gammaproteobacteria</taxon>
        <taxon>Pseudomonadales</taxon>
        <taxon>Pseudomonadaceae</taxon>
        <taxon>Pseudomonas</taxon>
        <taxon>Pseudomonas syringae</taxon>
    </lineage>
</organism>
<dbReference type="InterPro" id="IPR050388">
    <property type="entry name" value="ABC_Ni/Peptide_Import"/>
</dbReference>
<accession>A0A0N0GE92</accession>
<dbReference type="Gene3D" id="3.40.50.300">
    <property type="entry name" value="P-loop containing nucleotide triphosphate hydrolases"/>
    <property type="match status" value="2"/>
</dbReference>
<dbReference type="InterPro" id="IPR027417">
    <property type="entry name" value="P-loop_NTPase"/>
</dbReference>
<sequence>MNQPHNPQQVLRVENLSIELPPGADRSHAVQGISLDVYKGEILCVIGESGSGKSVLSAAIMGDYAKGLRHSEGVIDFLGNDICRMDEKTLRQLRGNRIAMIFQEPMAALNPAIRIGQQVEEIFDIHAPNMPAAERRERMLALLDSTQLPDPPRIANSFPHQLSGGQCQRVVIAMALAMNPDLLIADEPTTALDVTTQAQVLKLVRDLRGRGQHGILFITHDFGVVAEIADRIAVMEGGVLVEIGERDQVLNAPRHPYTRKLIAAVPALHPELHAPSADGEMALRIEHLTKTYNVGGRSVQALKDVSLELPRGKTLAIVGESGSGKSTLVKAAIRLVDSDSGHVWVGDTDFLALRGKALATNRRRIQMIFQDPYGSLNPRHRVGDIIARAARLRGLSAKDAWAEAGDLLEQVGLKRDALERKPRQFSGGQRQRIGIARALAMRPEVLIADESVSALDVSVQQQVLELLAELQQRLNLSILFITHDLRVAAQISDYIAVMHQGEVVEYGSAEQVLLRPQNTYTQTLLAAAPGASAMPSVPVAPESTVTEPPRLLRPHAR</sequence>
<keyword evidence="3" id="KW-0813">Transport</keyword>
<evidence type="ECO:0000256" key="2">
    <source>
        <dbReference type="ARBA" id="ARBA00005417"/>
    </source>
</evidence>
<dbReference type="NCBIfam" id="NF008453">
    <property type="entry name" value="PRK11308.1"/>
    <property type="match status" value="2"/>
</dbReference>
<dbReference type="PANTHER" id="PTHR43297">
    <property type="entry name" value="OLIGOPEPTIDE TRANSPORT ATP-BINDING PROTEIN APPD"/>
    <property type="match status" value="1"/>
</dbReference>
<dbReference type="CDD" id="cd03257">
    <property type="entry name" value="ABC_NikE_OppD_transporters"/>
    <property type="match status" value="2"/>
</dbReference>
<gene>
    <name evidence="14" type="ORF">ABJ99_0209</name>
</gene>
<dbReference type="PANTHER" id="PTHR43297:SF2">
    <property type="entry name" value="DIPEPTIDE TRANSPORT ATP-BINDING PROTEIN DPPD"/>
    <property type="match status" value="1"/>
</dbReference>
<dbReference type="Pfam" id="PF08352">
    <property type="entry name" value="oligo_HPY"/>
    <property type="match status" value="2"/>
</dbReference>
<dbReference type="FunFam" id="3.40.50.300:FF:000016">
    <property type="entry name" value="Oligopeptide ABC transporter ATP-binding component"/>
    <property type="match status" value="1"/>
</dbReference>
<evidence type="ECO:0000256" key="9">
    <source>
        <dbReference type="ARBA" id="ARBA00047356"/>
    </source>
</evidence>
<evidence type="ECO:0000256" key="1">
    <source>
        <dbReference type="ARBA" id="ARBA00004417"/>
    </source>
</evidence>
<evidence type="ECO:0000256" key="6">
    <source>
        <dbReference type="ARBA" id="ARBA00022840"/>
    </source>
</evidence>
<feature type="region of interest" description="Disordered" evidence="12">
    <location>
        <begin position="533"/>
        <end position="557"/>
    </location>
</feature>
<dbReference type="GO" id="GO:0015833">
    <property type="term" value="P:peptide transport"/>
    <property type="evidence" value="ECO:0007669"/>
    <property type="project" value="InterPro"/>
</dbReference>
<evidence type="ECO:0000256" key="5">
    <source>
        <dbReference type="ARBA" id="ARBA00022741"/>
    </source>
</evidence>